<dbReference type="GO" id="GO:0005001">
    <property type="term" value="F:transmembrane receptor protein tyrosine phosphatase activity"/>
    <property type="evidence" value="ECO:0007669"/>
    <property type="project" value="UniProtKB-ARBA"/>
</dbReference>
<dbReference type="EMBL" id="JAXCGZ010013598">
    <property type="protein sequence ID" value="KAK7072218.1"/>
    <property type="molecule type" value="Genomic_DNA"/>
</dbReference>
<evidence type="ECO:0000256" key="8">
    <source>
        <dbReference type="ARBA" id="ARBA00023136"/>
    </source>
</evidence>
<feature type="transmembrane region" description="Helical" evidence="12">
    <location>
        <begin position="51"/>
        <end position="76"/>
    </location>
</feature>
<dbReference type="InterPro" id="IPR050348">
    <property type="entry name" value="Protein-Tyr_Phosphatase"/>
</dbReference>
<dbReference type="InterPro" id="IPR000387">
    <property type="entry name" value="Tyr_Pase_dom"/>
</dbReference>
<dbReference type="Pfam" id="PF00102">
    <property type="entry name" value="Y_phosphatase"/>
    <property type="match status" value="2"/>
</dbReference>
<keyword evidence="9" id="KW-1015">Disulfide bond</keyword>
<dbReference type="SMART" id="SM00194">
    <property type="entry name" value="PTPc"/>
    <property type="match status" value="2"/>
</dbReference>
<dbReference type="InterPro" id="IPR000242">
    <property type="entry name" value="PTP_cat"/>
</dbReference>
<evidence type="ECO:0000256" key="11">
    <source>
        <dbReference type="ARBA" id="ARBA00051722"/>
    </source>
</evidence>
<keyword evidence="6" id="KW-0904">Protein phosphatase</keyword>
<accession>A0AAN9A228</accession>
<dbReference type="GO" id="GO:0048666">
    <property type="term" value="P:neuron development"/>
    <property type="evidence" value="ECO:0007669"/>
    <property type="project" value="UniProtKB-ARBA"/>
</dbReference>
<keyword evidence="4" id="KW-0732">Signal</keyword>
<comment type="subcellular location">
    <subcellularLocation>
        <location evidence="1">Membrane</location>
        <topology evidence="1">Single-pass membrane protein</topology>
    </subcellularLocation>
</comment>
<evidence type="ECO:0000256" key="2">
    <source>
        <dbReference type="ARBA" id="ARBA00013064"/>
    </source>
</evidence>
<dbReference type="PANTHER" id="PTHR19134:SF495">
    <property type="entry name" value="TYROSINE-PROTEIN PHOSPHATASE 69D"/>
    <property type="match status" value="1"/>
</dbReference>
<protein>
    <recommendedName>
        <fullName evidence="2">protein-tyrosine-phosphatase</fullName>
        <ecNumber evidence="2">3.1.3.48</ecNumber>
    </recommendedName>
</protein>
<evidence type="ECO:0000256" key="10">
    <source>
        <dbReference type="ARBA" id="ARBA00023319"/>
    </source>
</evidence>
<evidence type="ECO:0000256" key="1">
    <source>
        <dbReference type="ARBA" id="ARBA00004167"/>
    </source>
</evidence>
<evidence type="ECO:0000259" key="13">
    <source>
        <dbReference type="PROSITE" id="PS50055"/>
    </source>
</evidence>
<keyword evidence="3 12" id="KW-0812">Transmembrane</keyword>
<sequence>MLMSNKNVLISVQSDDGPVPLTAFSSYFPIVQPVEDTFPGQGSTHISEMQIIYVAAGLFTFLLLLTIGLCTLLCFYRRRNKHLEEELVAESLSGSLGRIFRSLRRSHTLMSQPAIDIKPIPRDELVSQYVEKLKDSELGFRREYESLPEKFYDRTSRASDMIENAQKNRYPDIKAYDQTRVKLTQINGAIGSDYINANYVLGYKERKKFICAQGPMDATVEEFWRMLVEQGCGVCVMLTNLEETGKIKCVKYWPESNQPKTFGNVTVHLVKEKAYSDYMVRTLRVEWGEGDDQQSLEVQQYHYLLWKDFIAPEHPTGVLSFLRRVNEAYSNDKGPLLIHCSAGVGRTGTLVALDSLVMELDEEGHASIFNHICDLRHQRNFLVQSLKQYVFLHRALMEYSQFGNTELSIAQLSEVYSNHTYHDSLEDSSPLEKEFERLGKVVEDRKSLAIATSEENKPKNRYDFVLPYDSNRVILAPLPTRPSSTYINASFVTGYDLAESFIVTQDPMENTTADFWRMVFDQEVTTIVMLSESTCFDVINLVNSHYGNILKFLRRINKIWYLYLSYAPEYGLATITQSCFDSQSADSGRWIILLSLTLLFFLITSWDTETYLGPIHKSPIILSIYSSHCFLLP</sequence>
<evidence type="ECO:0000256" key="7">
    <source>
        <dbReference type="ARBA" id="ARBA00022989"/>
    </source>
</evidence>
<evidence type="ECO:0000256" key="4">
    <source>
        <dbReference type="ARBA" id="ARBA00022729"/>
    </source>
</evidence>
<dbReference type="PANTHER" id="PTHR19134">
    <property type="entry name" value="RECEPTOR-TYPE TYROSINE-PROTEIN PHOSPHATASE"/>
    <property type="match status" value="1"/>
</dbReference>
<comment type="caution">
    <text evidence="15">The sequence shown here is derived from an EMBL/GenBank/DDBJ whole genome shotgun (WGS) entry which is preliminary data.</text>
</comment>
<dbReference type="CDD" id="cd00047">
    <property type="entry name" value="PTPc"/>
    <property type="match status" value="1"/>
</dbReference>
<dbReference type="PROSITE" id="PS50055">
    <property type="entry name" value="TYR_PHOSPHATASE_PTP"/>
    <property type="match status" value="2"/>
</dbReference>
<keyword evidence="5 15" id="KW-0378">Hydrolase</keyword>
<keyword evidence="10" id="KW-0393">Immunoglobulin domain</keyword>
<dbReference type="PROSITE" id="PS00383">
    <property type="entry name" value="TYR_PHOSPHATASE_1"/>
    <property type="match status" value="1"/>
</dbReference>
<keyword evidence="8 12" id="KW-0472">Membrane</keyword>
<comment type="catalytic activity">
    <reaction evidence="11">
        <text>O-phospho-L-tyrosyl-[protein] + H2O = L-tyrosyl-[protein] + phosphate</text>
        <dbReference type="Rhea" id="RHEA:10684"/>
        <dbReference type="Rhea" id="RHEA-COMP:10136"/>
        <dbReference type="Rhea" id="RHEA-COMP:20101"/>
        <dbReference type="ChEBI" id="CHEBI:15377"/>
        <dbReference type="ChEBI" id="CHEBI:43474"/>
        <dbReference type="ChEBI" id="CHEBI:46858"/>
        <dbReference type="ChEBI" id="CHEBI:61978"/>
        <dbReference type="EC" id="3.1.3.48"/>
    </reaction>
</comment>
<evidence type="ECO:0000313" key="15">
    <source>
        <dbReference type="EMBL" id="KAK7072218.1"/>
    </source>
</evidence>
<dbReference type="FunFam" id="3.90.190.10:FF:000092">
    <property type="entry name" value="Tyrosine-protein phosphatase 69D"/>
    <property type="match status" value="1"/>
</dbReference>
<dbReference type="GO" id="GO:0016020">
    <property type="term" value="C:membrane"/>
    <property type="evidence" value="ECO:0007669"/>
    <property type="project" value="UniProtKB-SubCell"/>
</dbReference>
<feature type="domain" description="Tyrosine-protein phosphatase" evidence="13">
    <location>
        <begin position="140"/>
        <end position="399"/>
    </location>
</feature>
<keyword evidence="16" id="KW-1185">Reference proteome</keyword>
<evidence type="ECO:0000256" key="12">
    <source>
        <dbReference type="SAM" id="Phobius"/>
    </source>
</evidence>
<name>A0AAN9A228_HALRR</name>
<evidence type="ECO:0000256" key="3">
    <source>
        <dbReference type="ARBA" id="ARBA00022692"/>
    </source>
</evidence>
<evidence type="ECO:0000313" key="16">
    <source>
        <dbReference type="Proteomes" id="UP001381693"/>
    </source>
</evidence>
<proteinExistence type="predicted"/>
<dbReference type="AlphaFoldDB" id="A0AAN9A228"/>
<dbReference type="SMART" id="SM00404">
    <property type="entry name" value="PTPc_motif"/>
    <property type="match status" value="1"/>
</dbReference>
<dbReference type="SUPFAM" id="SSF52799">
    <property type="entry name" value="(Phosphotyrosine protein) phosphatases II"/>
    <property type="match status" value="2"/>
</dbReference>
<keyword evidence="7 12" id="KW-1133">Transmembrane helix</keyword>
<dbReference type="InterPro" id="IPR016130">
    <property type="entry name" value="Tyr_Pase_AS"/>
</dbReference>
<feature type="domain" description="Tyrosine specific protein phosphatases" evidence="14">
    <location>
        <begin position="319"/>
        <end position="390"/>
    </location>
</feature>
<dbReference type="PRINTS" id="PR00700">
    <property type="entry name" value="PRTYPHPHTASE"/>
</dbReference>
<evidence type="ECO:0000256" key="9">
    <source>
        <dbReference type="ARBA" id="ARBA00023157"/>
    </source>
</evidence>
<organism evidence="15 16">
    <name type="scientific">Halocaridina rubra</name>
    <name type="common">Hawaiian red shrimp</name>
    <dbReference type="NCBI Taxonomy" id="373956"/>
    <lineage>
        <taxon>Eukaryota</taxon>
        <taxon>Metazoa</taxon>
        <taxon>Ecdysozoa</taxon>
        <taxon>Arthropoda</taxon>
        <taxon>Crustacea</taxon>
        <taxon>Multicrustacea</taxon>
        <taxon>Malacostraca</taxon>
        <taxon>Eumalacostraca</taxon>
        <taxon>Eucarida</taxon>
        <taxon>Decapoda</taxon>
        <taxon>Pleocyemata</taxon>
        <taxon>Caridea</taxon>
        <taxon>Atyoidea</taxon>
        <taxon>Atyidae</taxon>
        <taxon>Halocaridina</taxon>
    </lineage>
</organism>
<gene>
    <name evidence="15" type="primary">clr-1</name>
    <name evidence="15" type="ORF">SK128_022591</name>
</gene>
<dbReference type="PROSITE" id="PS50056">
    <property type="entry name" value="TYR_PHOSPHATASE_2"/>
    <property type="match status" value="1"/>
</dbReference>
<reference evidence="15 16" key="1">
    <citation type="submission" date="2023-11" db="EMBL/GenBank/DDBJ databases">
        <title>Halocaridina rubra genome assembly.</title>
        <authorList>
            <person name="Smith C."/>
        </authorList>
    </citation>
    <scope>NUCLEOTIDE SEQUENCE [LARGE SCALE GENOMIC DNA]</scope>
    <source>
        <strain evidence="15">EP-1</strain>
        <tissue evidence="15">Whole</tissue>
    </source>
</reference>
<evidence type="ECO:0000256" key="5">
    <source>
        <dbReference type="ARBA" id="ARBA00022801"/>
    </source>
</evidence>
<feature type="domain" description="Tyrosine-protein phosphatase" evidence="13">
    <location>
        <begin position="431"/>
        <end position="621"/>
    </location>
</feature>
<evidence type="ECO:0000259" key="14">
    <source>
        <dbReference type="PROSITE" id="PS50056"/>
    </source>
</evidence>
<dbReference type="Proteomes" id="UP001381693">
    <property type="component" value="Unassembled WGS sequence"/>
</dbReference>
<dbReference type="InterPro" id="IPR029021">
    <property type="entry name" value="Prot-tyrosine_phosphatase-like"/>
</dbReference>
<evidence type="ECO:0000256" key="6">
    <source>
        <dbReference type="ARBA" id="ARBA00022912"/>
    </source>
</evidence>
<dbReference type="Gene3D" id="3.90.190.10">
    <property type="entry name" value="Protein tyrosine phosphatase superfamily"/>
    <property type="match status" value="2"/>
</dbReference>
<dbReference type="InterPro" id="IPR003595">
    <property type="entry name" value="Tyr_Pase_cat"/>
</dbReference>
<dbReference type="EC" id="3.1.3.48" evidence="2"/>